<dbReference type="EMBL" id="ABCK01000021">
    <property type="protein sequence ID" value="EDM26033.1"/>
    <property type="molecule type" value="Genomic_DNA"/>
</dbReference>
<organism evidence="1 2">
    <name type="scientific">Lentisphaera araneosa HTCC2155</name>
    <dbReference type="NCBI Taxonomy" id="313628"/>
    <lineage>
        <taxon>Bacteria</taxon>
        <taxon>Pseudomonadati</taxon>
        <taxon>Lentisphaerota</taxon>
        <taxon>Lentisphaeria</taxon>
        <taxon>Lentisphaerales</taxon>
        <taxon>Lentisphaeraceae</taxon>
        <taxon>Lentisphaera</taxon>
    </lineage>
</organism>
<sequence length="660" mass="75680">MNYFIDTIAGSLEVDLQKLANKKIRLFAKAGKDGFSGRVSLVKELNITSPWFMLPGIFSGLGRQDLIKVYPQICLDPDPKDIWQQNHWSFALERMALPMAGVHNGNKWYIWQSDTHYQLTQGVLRGAQDKEAQVGFGFSWQKDLVKLQVNIPAVEGPTRHVRSPLTDERLPYLELEPGGSFSIDLQWHELEGQRYDFAQIQRQVEEEIRPHNLPADFVIEPEEYAEIANDGLKDWHWQEEAEDGRPAYFIYTAAMDRSVEFNANYNKGTTLCWHFDSLGFVGGFPIAYGLLSRIKRQKISLCDPWSQDLINYTDRLATKAFAPCGLFYTSYHPGKGRNQNGEYENGPEQDGYTSCWLPEGQLHARTEADALWHLARIINLLDGQIPQIKSWKKTCIKVLKAVLKVQREDGRHPQIYSAETGEAYSFDGDGGLLWVPAMLEVTKWCADQDFNQILLNSVRRAGAAYQEKVHDWWVCGAPEDVGNSPTSEDAGNAVLAYSRLYDLDGEKWLKTWKIAADYMLTWRKAYNVQFSPYNMLTQADFRTNGGDYASNHNNHLHGYEVNCISDMYKLSEVLNDPHYAMRAKDHLCFLLQLLCREPGQWNGQRGMLTEQFYICDWSIFASWNPGLAHVQKGTFMGFSHSWCINMVLLGIDEWFNKSRK</sequence>
<dbReference type="OrthoDB" id="9762016at2"/>
<dbReference type="eggNOG" id="COG1331">
    <property type="taxonomic scope" value="Bacteria"/>
</dbReference>
<accession>A6DQY3</accession>
<comment type="caution">
    <text evidence="1">The sequence shown here is derived from an EMBL/GenBank/DDBJ whole genome shotgun (WGS) entry which is preliminary data.</text>
</comment>
<proteinExistence type="predicted"/>
<gene>
    <name evidence="1" type="ORF">LNTAR_19587</name>
</gene>
<reference evidence="1 2" key="1">
    <citation type="journal article" date="2010" name="J. Bacteriol.">
        <title>Genome sequence of Lentisphaera araneosa HTCC2155T, the type species of the order Lentisphaerales in the phylum Lentisphaerae.</title>
        <authorList>
            <person name="Thrash J.C."/>
            <person name="Cho J.C."/>
            <person name="Vergin K.L."/>
            <person name="Morris R.M."/>
            <person name="Giovannoni S.J."/>
        </authorList>
    </citation>
    <scope>NUCLEOTIDE SEQUENCE [LARGE SCALE GENOMIC DNA]</scope>
    <source>
        <strain evidence="1 2">HTCC2155</strain>
    </source>
</reference>
<evidence type="ECO:0000313" key="1">
    <source>
        <dbReference type="EMBL" id="EDM26033.1"/>
    </source>
</evidence>
<dbReference type="RefSeq" id="WP_007280256.1">
    <property type="nucleotide sequence ID" value="NZ_ABCK01000021.1"/>
</dbReference>
<dbReference type="Proteomes" id="UP000004947">
    <property type="component" value="Unassembled WGS sequence"/>
</dbReference>
<dbReference type="AlphaFoldDB" id="A6DQY3"/>
<evidence type="ECO:0000313" key="2">
    <source>
        <dbReference type="Proteomes" id="UP000004947"/>
    </source>
</evidence>
<dbReference type="STRING" id="313628.LNTAR_19587"/>
<protein>
    <submittedName>
        <fullName evidence="1">Uncharacterized protein</fullName>
    </submittedName>
</protein>
<keyword evidence="2" id="KW-1185">Reference proteome</keyword>
<name>A6DQY3_9BACT</name>